<evidence type="ECO:0000256" key="1">
    <source>
        <dbReference type="ARBA" id="ARBA00022490"/>
    </source>
</evidence>
<dbReference type="AlphaFoldDB" id="A0AAW1RFD7"/>
<proteinExistence type="predicted"/>
<keyword evidence="2" id="KW-0819">tRNA processing</keyword>
<dbReference type="GO" id="GO:0000049">
    <property type="term" value="F:tRNA binding"/>
    <property type="evidence" value="ECO:0007669"/>
    <property type="project" value="InterPro"/>
</dbReference>
<dbReference type="Gene3D" id="3.40.50.620">
    <property type="entry name" value="HUPs"/>
    <property type="match status" value="1"/>
</dbReference>
<comment type="caution">
    <text evidence="3">The sequence shown here is derived from an EMBL/GenBank/DDBJ whole genome shotgun (WGS) entry which is preliminary data.</text>
</comment>
<gene>
    <name evidence="3" type="ORF">WJX81_001904</name>
</gene>
<evidence type="ECO:0000313" key="3">
    <source>
        <dbReference type="EMBL" id="KAK9831947.1"/>
    </source>
</evidence>
<dbReference type="InterPro" id="IPR019407">
    <property type="entry name" value="CTU2"/>
</dbReference>
<dbReference type="EMBL" id="JALJOU010000043">
    <property type="protein sequence ID" value="KAK9831947.1"/>
    <property type="molecule type" value="Genomic_DNA"/>
</dbReference>
<protein>
    <recommendedName>
        <fullName evidence="5">Cytoplasmic tRNA 2-thiolation protein 2</fullName>
    </recommendedName>
</protein>
<dbReference type="SUPFAM" id="SSF52402">
    <property type="entry name" value="Adenine nucleotide alpha hydrolases-like"/>
    <property type="match status" value="1"/>
</dbReference>
<dbReference type="Proteomes" id="UP001445335">
    <property type="component" value="Unassembled WGS sequence"/>
</dbReference>
<evidence type="ECO:0000313" key="4">
    <source>
        <dbReference type="Proteomes" id="UP001445335"/>
    </source>
</evidence>
<dbReference type="InterPro" id="IPR014729">
    <property type="entry name" value="Rossmann-like_a/b/a_fold"/>
</dbReference>
<keyword evidence="4" id="KW-1185">Reference proteome</keyword>
<organism evidence="3 4">
    <name type="scientific">Elliptochloris bilobata</name>
    <dbReference type="NCBI Taxonomy" id="381761"/>
    <lineage>
        <taxon>Eukaryota</taxon>
        <taxon>Viridiplantae</taxon>
        <taxon>Chlorophyta</taxon>
        <taxon>core chlorophytes</taxon>
        <taxon>Trebouxiophyceae</taxon>
        <taxon>Trebouxiophyceae incertae sedis</taxon>
        <taxon>Elliptochloris clade</taxon>
        <taxon>Elliptochloris</taxon>
    </lineage>
</organism>
<name>A0AAW1RFD7_9CHLO</name>
<reference evidence="3 4" key="1">
    <citation type="journal article" date="2024" name="Nat. Commun.">
        <title>Phylogenomics reveals the evolutionary origins of lichenization in chlorophyte algae.</title>
        <authorList>
            <person name="Puginier C."/>
            <person name="Libourel C."/>
            <person name="Otte J."/>
            <person name="Skaloud P."/>
            <person name="Haon M."/>
            <person name="Grisel S."/>
            <person name="Petersen M."/>
            <person name="Berrin J.G."/>
            <person name="Delaux P.M."/>
            <person name="Dal Grande F."/>
            <person name="Keller J."/>
        </authorList>
    </citation>
    <scope>NUCLEOTIDE SEQUENCE [LARGE SCALE GENOMIC DNA]</scope>
    <source>
        <strain evidence="3 4">SAG 245.80</strain>
    </source>
</reference>
<dbReference type="GO" id="GO:0005829">
    <property type="term" value="C:cytosol"/>
    <property type="evidence" value="ECO:0007669"/>
    <property type="project" value="TreeGrafter"/>
</dbReference>
<sequence length="276" mass="28364">MSCGLDEEQLAALAAECIKCKARPAQAVVRQKDALCQDCLHDMLLLAVRRAVRAPGLIAPGDRVLVAVSGGPASRALLHLLKELHNPDAAGGLKRSKVAFELAIVHVAEGAAHALAPEDSAAAADAVRAAMEATDYELPFHCLALEDVFAEDCNAADDLRGTTNAAAMGLGGAGFATSAGMRAERRKQLAALLAAVPDVTGREDLVEALRLRLLLTAAAALGCNRLALGDSATRLAVRAIALAAKGAGHALPAALQHYDARHGLGAPAVVRPTPLA</sequence>
<evidence type="ECO:0008006" key="5">
    <source>
        <dbReference type="Google" id="ProtNLM"/>
    </source>
</evidence>
<evidence type="ECO:0000256" key="2">
    <source>
        <dbReference type="ARBA" id="ARBA00022694"/>
    </source>
</evidence>
<dbReference type="GO" id="GO:0016783">
    <property type="term" value="F:sulfurtransferase activity"/>
    <property type="evidence" value="ECO:0007669"/>
    <property type="project" value="TreeGrafter"/>
</dbReference>
<dbReference type="PANTHER" id="PTHR20882:SF14">
    <property type="entry name" value="CYTOPLASMIC TRNA 2-THIOLATION PROTEIN 2"/>
    <property type="match status" value="1"/>
</dbReference>
<accession>A0AAW1RFD7</accession>
<keyword evidence="1" id="KW-0963">Cytoplasm</keyword>
<dbReference type="GO" id="GO:0002143">
    <property type="term" value="P:tRNA wobble position uridine thiolation"/>
    <property type="evidence" value="ECO:0007669"/>
    <property type="project" value="TreeGrafter"/>
</dbReference>
<dbReference type="PANTHER" id="PTHR20882">
    <property type="entry name" value="CYTOPLASMIC TRNA 2-THIOLATION PROTEIN 2"/>
    <property type="match status" value="1"/>
</dbReference>